<dbReference type="GO" id="GO:0008270">
    <property type="term" value="F:zinc ion binding"/>
    <property type="evidence" value="ECO:0007669"/>
    <property type="project" value="InterPro"/>
</dbReference>
<dbReference type="InterPro" id="IPR043502">
    <property type="entry name" value="DNA/RNA_pol_sf"/>
</dbReference>
<gene>
    <name evidence="2" type="primary">orf612</name>
</gene>
<dbReference type="Pfam" id="PF01844">
    <property type="entry name" value="HNH"/>
    <property type="match status" value="1"/>
</dbReference>
<dbReference type="InterPro" id="IPR013597">
    <property type="entry name" value="Mat_intron_G2"/>
</dbReference>
<dbReference type="PROSITE" id="PS50878">
    <property type="entry name" value="RT_POL"/>
    <property type="match status" value="1"/>
</dbReference>
<dbReference type="PANTHER" id="PTHR34047">
    <property type="entry name" value="NUCLEAR INTRON MATURASE 1, MITOCHONDRIAL-RELATED"/>
    <property type="match status" value="1"/>
</dbReference>
<dbReference type="AlphaFoldDB" id="D0VMZ3"/>
<dbReference type="CDD" id="cd00085">
    <property type="entry name" value="HNHc"/>
    <property type="match status" value="1"/>
</dbReference>
<dbReference type="EMBL" id="GU084820">
    <property type="protein sequence ID" value="ACY06058.1"/>
    <property type="molecule type" value="Genomic_DNA"/>
</dbReference>
<reference evidence="2" key="1">
    <citation type="journal article" date="2010" name="Mol. Biol. Evol.">
        <title>Low nucleotide diversity for the expanded organelle and nuclear genomes of Volvox carteri supports the mutational-hazard hypothesis.</title>
        <authorList>
            <person name="Smith D.R."/>
            <person name="Lee R.W."/>
        </authorList>
    </citation>
    <scope>NUCLEOTIDE SEQUENCE</scope>
    <source>
        <strain evidence="2">UTEX 2908</strain>
    </source>
</reference>
<dbReference type="InterPro" id="IPR025960">
    <property type="entry name" value="RVT_N"/>
</dbReference>
<feature type="domain" description="Reverse transcriptase" evidence="1">
    <location>
        <begin position="93"/>
        <end position="346"/>
    </location>
</feature>
<dbReference type="Gene3D" id="1.10.30.50">
    <property type="match status" value="1"/>
</dbReference>
<dbReference type="InterPro" id="IPR003615">
    <property type="entry name" value="HNH_nuc"/>
</dbReference>
<dbReference type="GO" id="GO:0003676">
    <property type="term" value="F:nucleic acid binding"/>
    <property type="evidence" value="ECO:0007669"/>
    <property type="project" value="InterPro"/>
</dbReference>
<dbReference type="SUPFAM" id="SSF56672">
    <property type="entry name" value="DNA/RNA polymerases"/>
    <property type="match status" value="1"/>
</dbReference>
<dbReference type="Pfam" id="PF08388">
    <property type="entry name" value="GIIM"/>
    <property type="match status" value="1"/>
</dbReference>
<sequence length="611" mass="70763">MNSTMSILTTTDNITWNKVRWHDVKRRVLRMQHRIFKAKRNGKQKTVTGLQIRLINSLDAKLLSVLQVTALNKGRKTPGVDKQIVIAGPDKLRMAKELRLDGTAKPIRRVWLPKPGKDEKRPLGIPTIEDRAKQNLAKLALEPEWEAIFEPNSYGFRPGRSCHDAIEAIFLNLRHKKTKFIYDADIRKCFDRIDHGALIAKLNTFPQMERQIYAWLKAGIMEGYANAPKSYEPESNLGTPQGGIISPLLANIALHGLENHLKEFCATKVSNEIFQTRNRSQESKRKACGVIRYADDFVIIHENKQVIELCVTETKNWLQHIGLDINNEKSKLRDSREGFKFLGLQIILIRRGKMDGQGYRIKITPSKKNQSSLLEKVRKVIQNNRAISSYELIRILRPILIGWGNSFRYSECKDVFQRLDNKIYGMIRAWVFRRDTRNKRTEIKQRYFPSGQSYLFNGRTYRDNWTLVGQTKTKKNKIIKNFLPHLNWIESTKHVKILGDSSPFDGNHVYWTKRIEKYSGYPPSICKLMRKQKYICPMCKTHFQTDDRLEIDHIIPKSEGGSDKYDNLQLLHKICHVTKTRAQKGLINIVDNDAVKSDLNSLNANESEDEI</sequence>
<dbReference type="SMART" id="SM00507">
    <property type="entry name" value="HNHc"/>
    <property type="match status" value="1"/>
</dbReference>
<geneLocation type="plastid" evidence="2"/>
<dbReference type="CDD" id="cd01651">
    <property type="entry name" value="RT_G2_intron"/>
    <property type="match status" value="1"/>
</dbReference>
<evidence type="ECO:0000313" key="2">
    <source>
        <dbReference type="EMBL" id="ACY06058.1"/>
    </source>
</evidence>
<evidence type="ECO:0000259" key="1">
    <source>
        <dbReference type="PROSITE" id="PS50878"/>
    </source>
</evidence>
<dbReference type="InterPro" id="IPR051083">
    <property type="entry name" value="GrpII_Intron_Splice-Mob/Def"/>
</dbReference>
<dbReference type="InterPro" id="IPR002711">
    <property type="entry name" value="HNH"/>
</dbReference>
<name>D0VMZ3_VOLCA</name>
<dbReference type="Pfam" id="PF00078">
    <property type="entry name" value="RVT_1"/>
    <property type="match status" value="1"/>
</dbReference>
<dbReference type="InterPro" id="IPR000477">
    <property type="entry name" value="RT_dom"/>
</dbReference>
<organism evidence="2">
    <name type="scientific">Volvox carteri f. nagariensis</name>
    <dbReference type="NCBI Taxonomy" id="3068"/>
    <lineage>
        <taxon>Eukaryota</taxon>
        <taxon>Viridiplantae</taxon>
        <taxon>Chlorophyta</taxon>
        <taxon>core chlorophytes</taxon>
        <taxon>Chlorophyceae</taxon>
        <taxon>CS clade</taxon>
        <taxon>Chlamydomonadales</taxon>
        <taxon>Volvocaceae</taxon>
        <taxon>Volvox</taxon>
    </lineage>
</organism>
<dbReference type="PANTHER" id="PTHR34047:SF10">
    <property type="entry name" value="GROUP II INTRON-ASSOCIATED OPEN READING FRAME"/>
    <property type="match status" value="1"/>
</dbReference>
<dbReference type="GO" id="GO:0004519">
    <property type="term" value="F:endonuclease activity"/>
    <property type="evidence" value="ECO:0007669"/>
    <property type="project" value="InterPro"/>
</dbReference>
<dbReference type="Pfam" id="PF13655">
    <property type="entry name" value="RVT_N"/>
    <property type="match status" value="1"/>
</dbReference>
<accession>D0VMZ3</accession>
<keyword evidence="2" id="KW-0934">Plastid</keyword>
<proteinExistence type="predicted"/>
<protein>
    <submittedName>
        <fullName evidence="2">Putative reverse-transcriptase protein</fullName>
    </submittedName>
</protein>